<proteinExistence type="predicted"/>
<dbReference type="RefSeq" id="WP_378287627.1">
    <property type="nucleotide sequence ID" value="NZ_JBHSON010000074.1"/>
</dbReference>
<sequence length="141" mass="14833">MAATHLRPAPAQLGDHDAAGCLTASFAPPPRPPSWLSVAAVISYRHAYELVRTHGGPGRTAHLVPFTVDGLILAASMAILDASRPSALYHRRQRGARPLGRMGSSRLGRLVRVLMPLTRNTVSPATGERRAGSVSLAGSGL</sequence>
<organism evidence="1 2">
    <name type="scientific">Actinomadura rugatobispora</name>
    <dbReference type="NCBI Taxonomy" id="1994"/>
    <lineage>
        <taxon>Bacteria</taxon>
        <taxon>Bacillati</taxon>
        <taxon>Actinomycetota</taxon>
        <taxon>Actinomycetes</taxon>
        <taxon>Streptosporangiales</taxon>
        <taxon>Thermomonosporaceae</taxon>
        <taxon>Actinomadura</taxon>
    </lineage>
</organism>
<dbReference type="Proteomes" id="UP001596074">
    <property type="component" value="Unassembled WGS sequence"/>
</dbReference>
<gene>
    <name evidence="1" type="ORF">ACFPZN_39195</name>
</gene>
<evidence type="ECO:0000313" key="1">
    <source>
        <dbReference type="EMBL" id="MFC5751678.1"/>
    </source>
</evidence>
<protein>
    <submittedName>
        <fullName evidence="1">DUF2637 domain-containing protein</fullName>
    </submittedName>
</protein>
<dbReference type="EMBL" id="JBHSON010000074">
    <property type="protein sequence ID" value="MFC5751678.1"/>
    <property type="molecule type" value="Genomic_DNA"/>
</dbReference>
<accession>A0ABW1AAH2</accession>
<comment type="caution">
    <text evidence="1">The sequence shown here is derived from an EMBL/GenBank/DDBJ whole genome shotgun (WGS) entry which is preliminary data.</text>
</comment>
<dbReference type="InterPro" id="IPR021235">
    <property type="entry name" value="DUF2637"/>
</dbReference>
<name>A0ABW1AAH2_9ACTN</name>
<reference evidence="2" key="1">
    <citation type="journal article" date="2019" name="Int. J. Syst. Evol. Microbiol.">
        <title>The Global Catalogue of Microorganisms (GCM) 10K type strain sequencing project: providing services to taxonomists for standard genome sequencing and annotation.</title>
        <authorList>
            <consortium name="The Broad Institute Genomics Platform"/>
            <consortium name="The Broad Institute Genome Sequencing Center for Infectious Disease"/>
            <person name="Wu L."/>
            <person name="Ma J."/>
        </authorList>
    </citation>
    <scope>NUCLEOTIDE SEQUENCE [LARGE SCALE GENOMIC DNA]</scope>
    <source>
        <strain evidence="2">KCTC 42087</strain>
    </source>
</reference>
<evidence type="ECO:0000313" key="2">
    <source>
        <dbReference type="Proteomes" id="UP001596074"/>
    </source>
</evidence>
<keyword evidence="2" id="KW-1185">Reference proteome</keyword>
<dbReference type="Pfam" id="PF10935">
    <property type="entry name" value="DUF2637"/>
    <property type="match status" value="1"/>
</dbReference>